<protein>
    <recommendedName>
        <fullName evidence="4">DUF1318 domain-containing protein</fullName>
    </recommendedName>
</protein>
<organism evidence="2 3">
    <name type="scientific">Brevibacterium linens ATCC 9172</name>
    <dbReference type="NCBI Taxonomy" id="1255617"/>
    <lineage>
        <taxon>Bacteria</taxon>
        <taxon>Bacillati</taxon>
        <taxon>Actinomycetota</taxon>
        <taxon>Actinomycetes</taxon>
        <taxon>Micrococcales</taxon>
        <taxon>Brevibacteriaceae</taxon>
        <taxon>Brevibacterium</taxon>
    </lineage>
</organism>
<evidence type="ECO:0000313" key="3">
    <source>
        <dbReference type="Proteomes" id="UP000234641"/>
    </source>
</evidence>
<evidence type="ECO:0000256" key="1">
    <source>
        <dbReference type="SAM" id="SignalP"/>
    </source>
</evidence>
<feature type="chain" id="PRO_5013809714" description="DUF1318 domain-containing protein" evidence="1">
    <location>
        <begin position="31"/>
        <end position="150"/>
    </location>
</feature>
<feature type="signal peptide" evidence="1">
    <location>
        <begin position="1"/>
        <end position="30"/>
    </location>
</feature>
<name>A0A2H1KU33_BRELN</name>
<gene>
    <name evidence="2" type="ORF">BLIN9172_03545</name>
</gene>
<sequence length="150" mass="16067">MTAIRRSTIVIASVVSSTAMLLGTVAPAQADAPTTLQKVSTTSFADKSCMKEVKRAYEKVGQEASTGDLEICKGNVTVEEGPTETVDVGEAKALAATQDMSKQETAQVVQAAKAGKIKSKKWKHAYWGGSNYEKHAGRTYWNGSKAWVKP</sequence>
<proteinExistence type="predicted"/>
<reference evidence="2 3" key="1">
    <citation type="submission" date="2017-03" db="EMBL/GenBank/DDBJ databases">
        <authorList>
            <person name="Afonso C.L."/>
            <person name="Miller P.J."/>
            <person name="Scott M.A."/>
            <person name="Spackman E."/>
            <person name="Goraichik I."/>
            <person name="Dimitrov K.M."/>
            <person name="Suarez D.L."/>
            <person name="Swayne D.E."/>
        </authorList>
    </citation>
    <scope>NUCLEOTIDE SEQUENCE [LARGE SCALE GENOMIC DNA]</scope>
    <source>
        <strain evidence="2 3">ATCC 9172</strain>
    </source>
</reference>
<evidence type="ECO:0008006" key="4">
    <source>
        <dbReference type="Google" id="ProtNLM"/>
    </source>
</evidence>
<dbReference type="Proteomes" id="UP000234641">
    <property type="component" value="Unassembled WGS sequence"/>
</dbReference>
<accession>A0A2H1KU33</accession>
<evidence type="ECO:0000313" key="2">
    <source>
        <dbReference type="EMBL" id="SMY03148.1"/>
    </source>
</evidence>
<keyword evidence="1" id="KW-0732">Signal</keyword>
<dbReference type="RefSeq" id="WP_101556182.1">
    <property type="nucleotide sequence ID" value="NZ_FXYY01000065.1"/>
</dbReference>
<dbReference type="EMBL" id="FXYY01000065">
    <property type="protein sequence ID" value="SMY03148.1"/>
    <property type="molecule type" value="Genomic_DNA"/>
</dbReference>
<dbReference type="AlphaFoldDB" id="A0A2H1KU33"/>